<dbReference type="Gene3D" id="2.60.40.10">
    <property type="entry name" value="Immunoglobulins"/>
    <property type="match status" value="1"/>
</dbReference>
<feature type="signal peptide" evidence="7">
    <location>
        <begin position="1"/>
        <end position="21"/>
    </location>
</feature>
<dbReference type="PANTHER" id="PTHR42721">
    <property type="entry name" value="SUGAR HYDROLASE-RELATED"/>
    <property type="match status" value="1"/>
</dbReference>
<dbReference type="AlphaFoldDB" id="A0A8K0GRW7"/>
<feature type="domain" description="Fibronectin type III-like" evidence="8">
    <location>
        <begin position="715"/>
        <end position="785"/>
    </location>
</feature>
<evidence type="ECO:0000313" key="9">
    <source>
        <dbReference type="EMBL" id="KAF3439152.1"/>
    </source>
</evidence>
<gene>
    <name evidence="9" type="ORF">FNV43_RR17427</name>
</gene>
<dbReference type="InterPro" id="IPR002772">
    <property type="entry name" value="Glyco_hydro_3_C"/>
</dbReference>
<dbReference type="FunFam" id="3.20.20.300:FF:000004">
    <property type="entry name" value="probable beta-D-xylosidase 7"/>
    <property type="match status" value="1"/>
</dbReference>
<accession>A0A8K0GRW7</accession>
<evidence type="ECO:0000256" key="5">
    <source>
        <dbReference type="ARBA" id="ARBA00023180"/>
    </source>
</evidence>
<dbReference type="SMART" id="SM01217">
    <property type="entry name" value="Fn3_like"/>
    <property type="match status" value="1"/>
</dbReference>
<dbReference type="InterPro" id="IPR001764">
    <property type="entry name" value="Glyco_hydro_3_N"/>
</dbReference>
<keyword evidence="2" id="KW-0964">Secreted</keyword>
<evidence type="ECO:0000259" key="8">
    <source>
        <dbReference type="SMART" id="SM01217"/>
    </source>
</evidence>
<evidence type="ECO:0000256" key="4">
    <source>
        <dbReference type="ARBA" id="ARBA00022801"/>
    </source>
</evidence>
<dbReference type="SUPFAM" id="SSF51445">
    <property type="entry name" value="(Trans)glycosidases"/>
    <property type="match status" value="1"/>
</dbReference>
<dbReference type="InterPro" id="IPR013783">
    <property type="entry name" value="Ig-like_fold"/>
</dbReference>
<evidence type="ECO:0000256" key="6">
    <source>
        <dbReference type="ARBA" id="ARBA00023295"/>
    </source>
</evidence>
<evidence type="ECO:0000256" key="2">
    <source>
        <dbReference type="ARBA" id="ARBA00022525"/>
    </source>
</evidence>
<dbReference type="FunFam" id="3.40.50.1700:FF:000001">
    <property type="entry name" value="probable beta-D-xylosidase 2"/>
    <property type="match status" value="1"/>
</dbReference>
<evidence type="ECO:0000313" key="10">
    <source>
        <dbReference type="Proteomes" id="UP000796880"/>
    </source>
</evidence>
<keyword evidence="5" id="KW-0325">Glycoprotein</keyword>
<dbReference type="Pfam" id="PF14310">
    <property type="entry name" value="Fn3-like"/>
    <property type="match status" value="1"/>
</dbReference>
<keyword evidence="3 7" id="KW-0732">Signal</keyword>
<feature type="chain" id="PRO_5035481021" description="Fibronectin type III-like domain-containing protein" evidence="7">
    <location>
        <begin position="22"/>
        <end position="793"/>
    </location>
</feature>
<evidence type="ECO:0000256" key="7">
    <source>
        <dbReference type="SAM" id="SignalP"/>
    </source>
</evidence>
<dbReference type="InterPro" id="IPR036881">
    <property type="entry name" value="Glyco_hydro_3_C_sf"/>
</dbReference>
<dbReference type="OrthoDB" id="47059at2759"/>
<dbReference type="Gene3D" id="3.20.20.300">
    <property type="entry name" value="Glycoside hydrolase, family 3, N-terminal domain"/>
    <property type="match status" value="1"/>
</dbReference>
<dbReference type="Pfam" id="PF00933">
    <property type="entry name" value="Glyco_hydro_3"/>
    <property type="match status" value="1"/>
</dbReference>
<evidence type="ECO:0000256" key="1">
    <source>
        <dbReference type="ARBA" id="ARBA00004613"/>
    </source>
</evidence>
<dbReference type="InterPro" id="IPR036962">
    <property type="entry name" value="Glyco_hydro_3_N_sf"/>
</dbReference>
<comment type="subcellular location">
    <subcellularLocation>
        <location evidence="1">Secreted</location>
    </subcellularLocation>
</comment>
<dbReference type="InterPro" id="IPR026891">
    <property type="entry name" value="Fn3-like"/>
</dbReference>
<keyword evidence="6" id="KW-0326">Glycosidase</keyword>
<dbReference type="InterPro" id="IPR017853">
    <property type="entry name" value="GH"/>
</dbReference>
<dbReference type="GO" id="GO:0046556">
    <property type="term" value="F:alpha-L-arabinofuranosidase activity"/>
    <property type="evidence" value="ECO:0007669"/>
    <property type="project" value="TreeGrafter"/>
</dbReference>
<keyword evidence="10" id="KW-1185">Reference proteome</keyword>
<dbReference type="PANTHER" id="PTHR42721:SF1">
    <property type="entry name" value="BETA-D-XYLOSIDASE 6-RELATED"/>
    <property type="match status" value="1"/>
</dbReference>
<dbReference type="GO" id="GO:0009044">
    <property type="term" value="F:xylan 1,4-beta-xylosidase activity"/>
    <property type="evidence" value="ECO:0007669"/>
    <property type="project" value="InterPro"/>
</dbReference>
<keyword evidence="4" id="KW-0378">Hydrolase</keyword>
<organism evidence="9 10">
    <name type="scientific">Rhamnella rubrinervis</name>
    <dbReference type="NCBI Taxonomy" id="2594499"/>
    <lineage>
        <taxon>Eukaryota</taxon>
        <taxon>Viridiplantae</taxon>
        <taxon>Streptophyta</taxon>
        <taxon>Embryophyta</taxon>
        <taxon>Tracheophyta</taxon>
        <taxon>Spermatophyta</taxon>
        <taxon>Magnoliopsida</taxon>
        <taxon>eudicotyledons</taxon>
        <taxon>Gunneridae</taxon>
        <taxon>Pentapetalae</taxon>
        <taxon>rosids</taxon>
        <taxon>fabids</taxon>
        <taxon>Rosales</taxon>
        <taxon>Rhamnaceae</taxon>
        <taxon>rhamnoid group</taxon>
        <taxon>Rhamneae</taxon>
        <taxon>Rhamnella</taxon>
    </lineage>
</organism>
<dbReference type="GO" id="GO:0005576">
    <property type="term" value="C:extracellular region"/>
    <property type="evidence" value="ECO:0007669"/>
    <property type="project" value="UniProtKB-SubCell"/>
</dbReference>
<name>A0A8K0GRW7_9ROSA</name>
<dbReference type="SUPFAM" id="SSF52279">
    <property type="entry name" value="Beta-D-glucan exohydrolase, C-terminal domain"/>
    <property type="match status" value="1"/>
</dbReference>
<dbReference type="EMBL" id="VOIH02000008">
    <property type="protein sequence ID" value="KAF3439152.1"/>
    <property type="molecule type" value="Genomic_DNA"/>
</dbReference>
<dbReference type="GO" id="GO:0045493">
    <property type="term" value="P:xylan catabolic process"/>
    <property type="evidence" value="ECO:0007669"/>
    <property type="project" value="InterPro"/>
</dbReference>
<comment type="caution">
    <text evidence="9">The sequence shown here is derived from an EMBL/GenBank/DDBJ whole genome shotgun (WGS) entry which is preliminary data.</text>
</comment>
<reference evidence="9" key="1">
    <citation type="submission" date="2020-03" db="EMBL/GenBank/DDBJ databases">
        <title>A high-quality chromosome-level genome assembly of a woody plant with both climbing and erect habits, Rhamnella rubrinervis.</title>
        <authorList>
            <person name="Lu Z."/>
            <person name="Yang Y."/>
            <person name="Zhu X."/>
            <person name="Sun Y."/>
        </authorList>
    </citation>
    <scope>NUCLEOTIDE SEQUENCE</scope>
    <source>
        <strain evidence="9">BYM</strain>
        <tissue evidence="9">Leaf</tissue>
    </source>
</reference>
<evidence type="ECO:0000256" key="3">
    <source>
        <dbReference type="ARBA" id="ARBA00022729"/>
    </source>
</evidence>
<dbReference type="GO" id="GO:0031222">
    <property type="term" value="P:arabinan catabolic process"/>
    <property type="evidence" value="ECO:0007669"/>
    <property type="project" value="TreeGrafter"/>
</dbReference>
<proteinExistence type="predicted"/>
<dbReference type="Pfam" id="PF01915">
    <property type="entry name" value="Glyco_hydro_3_C"/>
    <property type="match status" value="1"/>
</dbReference>
<dbReference type="Gene3D" id="3.40.50.1700">
    <property type="entry name" value="Glycoside hydrolase family 3 C-terminal domain"/>
    <property type="match status" value="1"/>
</dbReference>
<dbReference type="Proteomes" id="UP000796880">
    <property type="component" value="Unassembled WGS sequence"/>
</dbReference>
<sequence length="793" mass="87045">MYFQWSYLIVLLLEFFIPTFTITTSNPHPEFPCKPPHHSSYPFCDTSLPIATRAQFLVSSLTLQEKIQQLSNNVSAIPRLGIPAYEWWSESLHGVATNGPGVSFDGVITSATSFPQVLVTAGAFNRTLWFLIGSAIAVEARAMYNVGQAGLTFWAPNINIFRDPRWGRGQETPGEDPMVASAYAIEFVRGFQGGNRKTGSGIRNGLAVTRKVKDDDGDGSHDLMLSACCKHLTAYDLEKWENFSRYNFNAVISEQDLEDTYQPPFRSCIEHGKASCLMCSYNEVNGVPACARKDLLEQPRNEWGFEGYITSDCDAVATVFEYQNYTKSPEDAVADVLKAGTDINCGTYMLRNILSAIEKGKVKDEEINRALLNLFSVQLRLGLFDGDPRKGKYGKLGPQDVCTPEHKKLALEAARQGIVLLKNDNKFLPLKKDGRSLAVIGPMANNASKLGGGYSGIPCSPKSVFEGLQDYIKKTSYTAGCLDVQCSSDAGFDEAILNAKKADFVIIVIGLDLSQETEDLDRVSLLLPGKQMALVSSVATASKKPVVLVLTGGGPLDISFAENDPRIASIFWIGYPGETGGRALAEIVFGDYNPGGRLPITWYPESFTNVPMNDMNMRADSARGYPGRTYRFYTGNIVYGFGDGLSYTNYTYKFLSAPNKLSFTRSLKAGSGRKVLHELGGGINYINIDEVTSCDSLRFSVQISVMNVGNMDGSHVVMLFSRVPKVIKGAPEKQLVGFDRVHTTAYRSTTTSIVVDPCIHLSIANEFGKRILPLGFHVLLLGDLEHFVSVETD</sequence>
<protein>
    <recommendedName>
        <fullName evidence="8">Fibronectin type III-like domain-containing protein</fullName>
    </recommendedName>
</protein>
<dbReference type="InterPro" id="IPR044993">
    <property type="entry name" value="BXL"/>
</dbReference>